<dbReference type="Gene3D" id="3.40.30.10">
    <property type="entry name" value="Glutaredoxin"/>
    <property type="match status" value="1"/>
</dbReference>
<keyword evidence="4" id="KW-1015">Disulfide bond</keyword>
<evidence type="ECO:0000256" key="4">
    <source>
        <dbReference type="ARBA" id="ARBA00023157"/>
    </source>
</evidence>
<dbReference type="GO" id="GO:0016491">
    <property type="term" value="F:oxidoreductase activity"/>
    <property type="evidence" value="ECO:0007669"/>
    <property type="project" value="UniProtKB-KW"/>
</dbReference>
<dbReference type="EnsemblBacteria" id="ABY35877">
    <property type="protein sequence ID" value="ABY35877"/>
    <property type="gene ID" value="Caur_2671"/>
</dbReference>
<evidence type="ECO:0000256" key="2">
    <source>
        <dbReference type="ARBA" id="ARBA00022729"/>
    </source>
</evidence>
<keyword evidence="5" id="KW-0676">Redox-active center</keyword>
<accession>A9WJH3</accession>
<dbReference type="PANTHER" id="PTHR13887">
    <property type="entry name" value="GLUTATHIONE S-TRANSFERASE KAPPA"/>
    <property type="match status" value="1"/>
</dbReference>
<dbReference type="PANTHER" id="PTHR13887:SF14">
    <property type="entry name" value="DISULFIDE BOND FORMATION PROTEIN D"/>
    <property type="match status" value="1"/>
</dbReference>
<dbReference type="AlphaFoldDB" id="A9WJH3"/>
<sequence length="143" mass="15833">MLTVEPALIEQYVVTGRVLYVFRPVLNHGAASLITTAAAFCAGEQDAFWPMHELLFERQGEVAATRDSDLPALMRSYAADLGLAIEPFDACMNDGAAQRLAETLDAEQRQRGIRVQPVFEIGDIRLVGLQTLERFASLIERQP</sequence>
<evidence type="ECO:0000256" key="5">
    <source>
        <dbReference type="ARBA" id="ARBA00023284"/>
    </source>
</evidence>
<dbReference type="InParanoid" id="A9WJH3"/>
<dbReference type="SUPFAM" id="SSF52833">
    <property type="entry name" value="Thioredoxin-like"/>
    <property type="match status" value="1"/>
</dbReference>
<organism evidence="7 8">
    <name type="scientific">Chloroflexus aurantiacus (strain ATCC 29366 / DSM 635 / J-10-fl)</name>
    <dbReference type="NCBI Taxonomy" id="324602"/>
    <lineage>
        <taxon>Bacteria</taxon>
        <taxon>Bacillati</taxon>
        <taxon>Chloroflexota</taxon>
        <taxon>Chloroflexia</taxon>
        <taxon>Chloroflexales</taxon>
        <taxon>Chloroflexineae</taxon>
        <taxon>Chloroflexaceae</taxon>
        <taxon>Chloroflexus</taxon>
    </lineage>
</organism>
<name>A9WJH3_CHLAA</name>
<evidence type="ECO:0000313" key="7">
    <source>
        <dbReference type="EMBL" id="ABY35877.1"/>
    </source>
</evidence>
<dbReference type="InterPro" id="IPR036249">
    <property type="entry name" value="Thioredoxin-like_sf"/>
</dbReference>
<dbReference type="HOGENOM" id="CLU_1802650_0_0_0"/>
<dbReference type="KEGG" id="cau:Caur_2671"/>
<keyword evidence="8" id="KW-1185">Reference proteome</keyword>
<dbReference type="PATRIC" id="fig|324602.8.peg.3009"/>
<feature type="domain" description="Thioredoxin-like fold" evidence="6">
    <location>
        <begin position="4"/>
        <end position="140"/>
    </location>
</feature>
<protein>
    <submittedName>
        <fullName evidence="7">DsbA oxidoreductase</fullName>
    </submittedName>
</protein>
<proteinExistence type="inferred from homology"/>
<reference evidence="8" key="1">
    <citation type="journal article" date="2011" name="BMC Genomics">
        <title>Complete genome sequence of the filamentous anoxygenic phototrophic bacterium Chloroflexus aurantiacus.</title>
        <authorList>
            <person name="Tang K.H."/>
            <person name="Barry K."/>
            <person name="Chertkov O."/>
            <person name="Dalin E."/>
            <person name="Han C.S."/>
            <person name="Hauser L.J."/>
            <person name="Honchak B.M."/>
            <person name="Karbach L.E."/>
            <person name="Land M.L."/>
            <person name="Lapidus A."/>
            <person name="Larimer F.W."/>
            <person name="Mikhailova N."/>
            <person name="Pitluck S."/>
            <person name="Pierson B.K."/>
            <person name="Blankenship R.E."/>
        </authorList>
    </citation>
    <scope>NUCLEOTIDE SEQUENCE [LARGE SCALE GENOMIC DNA]</scope>
    <source>
        <strain evidence="8">ATCC 29366 / DSM 635 / J-10-fl</strain>
    </source>
</reference>
<evidence type="ECO:0000313" key="8">
    <source>
        <dbReference type="Proteomes" id="UP000002008"/>
    </source>
</evidence>
<evidence type="ECO:0000256" key="1">
    <source>
        <dbReference type="ARBA" id="ARBA00005791"/>
    </source>
</evidence>
<dbReference type="eggNOG" id="COG1651">
    <property type="taxonomic scope" value="Bacteria"/>
</dbReference>
<keyword evidence="2" id="KW-0732">Signal</keyword>
<dbReference type="EMBL" id="CP000909">
    <property type="protein sequence ID" value="ABY35877.1"/>
    <property type="molecule type" value="Genomic_DNA"/>
</dbReference>
<dbReference type="Proteomes" id="UP000002008">
    <property type="component" value="Chromosome"/>
</dbReference>
<gene>
    <name evidence="7" type="ordered locus">Caur_2671</name>
</gene>
<comment type="similarity">
    <text evidence="1">Belongs to the thioredoxin family. DsbA subfamily.</text>
</comment>
<keyword evidence="3" id="KW-0560">Oxidoreductase</keyword>
<dbReference type="Pfam" id="PF13462">
    <property type="entry name" value="Thioredoxin_4"/>
    <property type="match status" value="1"/>
</dbReference>
<evidence type="ECO:0000259" key="6">
    <source>
        <dbReference type="Pfam" id="PF13462"/>
    </source>
</evidence>
<evidence type="ECO:0000256" key="3">
    <source>
        <dbReference type="ARBA" id="ARBA00023002"/>
    </source>
</evidence>
<dbReference type="STRING" id="324602.Caur_2671"/>
<dbReference type="InterPro" id="IPR012336">
    <property type="entry name" value="Thioredoxin-like_fold"/>
</dbReference>